<evidence type="ECO:0000313" key="2">
    <source>
        <dbReference type="EMBL" id="KIK02172.1"/>
    </source>
</evidence>
<evidence type="ECO:0000256" key="1">
    <source>
        <dbReference type="SAM" id="MobiDB-lite"/>
    </source>
</evidence>
<sequence length="173" mass="19168">MALGVWHFAAKSHIDVKRVYSQFGNIPSVLKVGTAGTAIQLDDCKPGAFDLQSHLARVAEKKQTTMTVETLRADVDWTHVHAIQSLYWVRVLVDYIPELKAPHARRLKNCGAAAGNQRRAGDRDSRDGVSSHALRESTVKWALGCLGPASGVVEPSLSRHNRMEIRQDVEYQV</sequence>
<dbReference type="OrthoDB" id="3266963at2759"/>
<dbReference type="Proteomes" id="UP000054477">
    <property type="component" value="Unassembled WGS sequence"/>
</dbReference>
<dbReference type="HOGENOM" id="CLU_1547856_0_0_1"/>
<protein>
    <submittedName>
        <fullName evidence="2">Unplaced genomic scaffold K443scaffold_61, whole genome shotgun sequence</fullName>
    </submittedName>
</protein>
<proteinExistence type="predicted"/>
<dbReference type="EMBL" id="KN838596">
    <property type="protein sequence ID" value="KIK02172.1"/>
    <property type="molecule type" value="Genomic_DNA"/>
</dbReference>
<dbReference type="AlphaFoldDB" id="A0A0C9XWZ1"/>
<reference evidence="2 3" key="1">
    <citation type="submission" date="2014-04" db="EMBL/GenBank/DDBJ databases">
        <authorList>
            <consortium name="DOE Joint Genome Institute"/>
            <person name="Kuo A."/>
            <person name="Kohler A."/>
            <person name="Nagy L.G."/>
            <person name="Floudas D."/>
            <person name="Copeland A."/>
            <person name="Barry K.W."/>
            <person name="Cichocki N."/>
            <person name="Veneault-Fourrey C."/>
            <person name="LaButti K."/>
            <person name="Lindquist E.A."/>
            <person name="Lipzen A."/>
            <person name="Lundell T."/>
            <person name="Morin E."/>
            <person name="Murat C."/>
            <person name="Sun H."/>
            <person name="Tunlid A."/>
            <person name="Henrissat B."/>
            <person name="Grigoriev I.V."/>
            <person name="Hibbett D.S."/>
            <person name="Martin F."/>
            <person name="Nordberg H.P."/>
            <person name="Cantor M.N."/>
            <person name="Hua S.X."/>
        </authorList>
    </citation>
    <scope>NUCLEOTIDE SEQUENCE [LARGE SCALE GENOMIC DNA]</scope>
    <source>
        <strain evidence="2 3">LaAM-08-1</strain>
    </source>
</reference>
<gene>
    <name evidence="2" type="ORF">K443DRAFT_6346</name>
</gene>
<name>A0A0C9XWZ1_9AGAR</name>
<reference evidence="3" key="2">
    <citation type="submission" date="2015-01" db="EMBL/GenBank/DDBJ databases">
        <title>Evolutionary Origins and Diversification of the Mycorrhizal Mutualists.</title>
        <authorList>
            <consortium name="DOE Joint Genome Institute"/>
            <consortium name="Mycorrhizal Genomics Consortium"/>
            <person name="Kohler A."/>
            <person name="Kuo A."/>
            <person name="Nagy L.G."/>
            <person name="Floudas D."/>
            <person name="Copeland A."/>
            <person name="Barry K.W."/>
            <person name="Cichocki N."/>
            <person name="Veneault-Fourrey C."/>
            <person name="LaButti K."/>
            <person name="Lindquist E.A."/>
            <person name="Lipzen A."/>
            <person name="Lundell T."/>
            <person name="Morin E."/>
            <person name="Murat C."/>
            <person name="Riley R."/>
            <person name="Ohm R."/>
            <person name="Sun H."/>
            <person name="Tunlid A."/>
            <person name="Henrissat B."/>
            <person name="Grigoriev I.V."/>
            <person name="Hibbett D.S."/>
            <person name="Martin F."/>
        </authorList>
    </citation>
    <scope>NUCLEOTIDE SEQUENCE [LARGE SCALE GENOMIC DNA]</scope>
    <source>
        <strain evidence="3">LaAM-08-1</strain>
    </source>
</reference>
<organism evidence="2 3">
    <name type="scientific">Laccaria amethystina LaAM-08-1</name>
    <dbReference type="NCBI Taxonomy" id="1095629"/>
    <lineage>
        <taxon>Eukaryota</taxon>
        <taxon>Fungi</taxon>
        <taxon>Dikarya</taxon>
        <taxon>Basidiomycota</taxon>
        <taxon>Agaricomycotina</taxon>
        <taxon>Agaricomycetes</taxon>
        <taxon>Agaricomycetidae</taxon>
        <taxon>Agaricales</taxon>
        <taxon>Agaricineae</taxon>
        <taxon>Hydnangiaceae</taxon>
        <taxon>Laccaria</taxon>
    </lineage>
</organism>
<evidence type="ECO:0000313" key="3">
    <source>
        <dbReference type="Proteomes" id="UP000054477"/>
    </source>
</evidence>
<keyword evidence="3" id="KW-1185">Reference proteome</keyword>
<dbReference type="STRING" id="1095629.A0A0C9XWZ1"/>
<feature type="region of interest" description="Disordered" evidence="1">
    <location>
        <begin position="112"/>
        <end position="131"/>
    </location>
</feature>
<feature type="compositionally biased region" description="Basic and acidic residues" evidence="1">
    <location>
        <begin position="119"/>
        <end position="131"/>
    </location>
</feature>
<accession>A0A0C9XWZ1</accession>